<protein>
    <submittedName>
        <fullName evidence="6">Ferredoxin family protein</fullName>
    </submittedName>
</protein>
<dbReference type="PROSITE" id="PS00198">
    <property type="entry name" value="4FE4S_FER_1"/>
    <property type="match status" value="2"/>
</dbReference>
<dbReference type="InterPro" id="IPR050572">
    <property type="entry name" value="Fe-S_Ferredoxin"/>
</dbReference>
<keyword evidence="1" id="KW-0004">4Fe-4S</keyword>
<feature type="domain" description="4Fe-4S ferredoxin-type" evidence="5">
    <location>
        <begin position="1"/>
        <end position="30"/>
    </location>
</feature>
<dbReference type="EMBL" id="CP062804">
    <property type="protein sequence ID" value="QOT80424.1"/>
    <property type="molecule type" value="Genomic_DNA"/>
</dbReference>
<gene>
    <name evidence="6" type="ORF">F7R26_023545</name>
</gene>
<reference evidence="6 7" key="1">
    <citation type="submission" date="2020-10" db="EMBL/GenBank/DDBJ databases">
        <title>Complete genome sequence of Cupriavidus basilensis CCUG 49340T.</title>
        <authorList>
            <person name="Salva-Serra F."/>
            <person name="Donoso R.A."/>
            <person name="Cho K.H."/>
            <person name="Yoo J.A."/>
            <person name="Lee K."/>
            <person name="Yoon S.-H."/>
            <person name="Perez-Pantoja D."/>
            <person name="Moore E.R.B."/>
        </authorList>
    </citation>
    <scope>NUCLEOTIDE SEQUENCE [LARGE SCALE GENOMIC DNA]</scope>
    <source>
        <strain evidence="7">CCUG 49340</strain>
    </source>
</reference>
<dbReference type="GO" id="GO:0046872">
    <property type="term" value="F:metal ion binding"/>
    <property type="evidence" value="ECO:0007669"/>
    <property type="project" value="UniProtKB-KW"/>
</dbReference>
<dbReference type="SUPFAM" id="SSF54862">
    <property type="entry name" value="4Fe-4S ferredoxins"/>
    <property type="match status" value="1"/>
</dbReference>
<name>A0A643FY44_9BURK</name>
<evidence type="ECO:0000256" key="4">
    <source>
        <dbReference type="ARBA" id="ARBA00023014"/>
    </source>
</evidence>
<dbReference type="InterPro" id="IPR017896">
    <property type="entry name" value="4Fe4S_Fe-S-bd"/>
</dbReference>
<keyword evidence="3" id="KW-0408">Iron</keyword>
<dbReference type="PANTHER" id="PTHR43687">
    <property type="entry name" value="ADENYLYLSULFATE REDUCTASE, BETA SUBUNIT"/>
    <property type="match status" value="1"/>
</dbReference>
<evidence type="ECO:0000256" key="3">
    <source>
        <dbReference type="ARBA" id="ARBA00023004"/>
    </source>
</evidence>
<evidence type="ECO:0000256" key="2">
    <source>
        <dbReference type="ARBA" id="ARBA00022723"/>
    </source>
</evidence>
<organism evidence="6 7">
    <name type="scientific">Cupriavidus basilensis</name>
    <dbReference type="NCBI Taxonomy" id="68895"/>
    <lineage>
        <taxon>Bacteria</taxon>
        <taxon>Pseudomonadati</taxon>
        <taxon>Pseudomonadota</taxon>
        <taxon>Betaproteobacteria</taxon>
        <taxon>Burkholderiales</taxon>
        <taxon>Burkholderiaceae</taxon>
        <taxon>Cupriavidus</taxon>
    </lineage>
</organism>
<dbReference type="RefSeq" id="WP_150984931.1">
    <property type="nucleotide sequence ID" value="NZ_CP062804.1"/>
</dbReference>
<dbReference type="Proteomes" id="UP000397656">
    <property type="component" value="Chromosome 2"/>
</dbReference>
<feature type="domain" description="4Fe-4S ferredoxin-type" evidence="5">
    <location>
        <begin position="31"/>
        <end position="61"/>
    </location>
</feature>
<evidence type="ECO:0000313" key="6">
    <source>
        <dbReference type="EMBL" id="QOT80424.1"/>
    </source>
</evidence>
<evidence type="ECO:0000259" key="5">
    <source>
        <dbReference type="PROSITE" id="PS51379"/>
    </source>
</evidence>
<sequence length="110" mass="11598">MIELLNSARCTGCNICVRVCPTNVFAIVPGQPPAIARQQDCQTCFMCELYCPEDALFVAPLADACQPADGAASMQPRHAGSYRAAVGWGSGRTSTAAQDGSHALLGLVRR</sequence>
<dbReference type="Pfam" id="PF13187">
    <property type="entry name" value="Fer4_9"/>
    <property type="match status" value="1"/>
</dbReference>
<dbReference type="PANTHER" id="PTHR43687:SF4">
    <property type="entry name" value="BLR5484 PROTEIN"/>
    <property type="match status" value="1"/>
</dbReference>
<keyword evidence="4" id="KW-0411">Iron-sulfur</keyword>
<accession>A0A643FY44</accession>
<evidence type="ECO:0000256" key="1">
    <source>
        <dbReference type="ARBA" id="ARBA00022485"/>
    </source>
</evidence>
<dbReference type="Gene3D" id="3.30.70.20">
    <property type="match status" value="1"/>
</dbReference>
<dbReference type="PROSITE" id="PS51379">
    <property type="entry name" value="4FE4S_FER_2"/>
    <property type="match status" value="2"/>
</dbReference>
<dbReference type="GeneID" id="98403912"/>
<evidence type="ECO:0000313" key="7">
    <source>
        <dbReference type="Proteomes" id="UP000397656"/>
    </source>
</evidence>
<dbReference type="AlphaFoldDB" id="A0A643FY44"/>
<dbReference type="InterPro" id="IPR017900">
    <property type="entry name" value="4Fe4S_Fe_S_CS"/>
</dbReference>
<keyword evidence="2" id="KW-0479">Metal-binding</keyword>
<proteinExistence type="predicted"/>
<dbReference type="GO" id="GO:0051539">
    <property type="term" value="F:4 iron, 4 sulfur cluster binding"/>
    <property type="evidence" value="ECO:0007669"/>
    <property type="project" value="UniProtKB-KW"/>
</dbReference>